<evidence type="ECO:0000313" key="1">
    <source>
        <dbReference type="EMBL" id="SHE54167.1"/>
    </source>
</evidence>
<name>A0A1M4UC38_9FIRM</name>
<organism evidence="1 2">
    <name type="scientific">Schwartzia succinivorans DSM 10502</name>
    <dbReference type="NCBI Taxonomy" id="1123243"/>
    <lineage>
        <taxon>Bacteria</taxon>
        <taxon>Bacillati</taxon>
        <taxon>Bacillota</taxon>
        <taxon>Negativicutes</taxon>
        <taxon>Selenomonadales</taxon>
        <taxon>Selenomonadaceae</taxon>
        <taxon>Schwartzia</taxon>
    </lineage>
</organism>
<protein>
    <submittedName>
        <fullName evidence="1">Diaminopimelate epimerase</fullName>
    </submittedName>
</protein>
<evidence type="ECO:0000313" key="2">
    <source>
        <dbReference type="Proteomes" id="UP000184404"/>
    </source>
</evidence>
<dbReference type="Pfam" id="PF26317">
    <property type="entry name" value="CntK_N"/>
    <property type="match status" value="1"/>
</dbReference>
<dbReference type="InterPro" id="IPR058944">
    <property type="entry name" value="CntK-like"/>
</dbReference>
<reference evidence="1 2" key="1">
    <citation type="submission" date="2016-11" db="EMBL/GenBank/DDBJ databases">
        <authorList>
            <person name="Jaros S."/>
            <person name="Januszkiewicz K."/>
            <person name="Wedrychowicz H."/>
        </authorList>
    </citation>
    <scope>NUCLEOTIDE SEQUENCE [LARGE SCALE GENOMIC DNA]</scope>
    <source>
        <strain evidence="1 2">DSM 10502</strain>
    </source>
</reference>
<dbReference type="Proteomes" id="UP000184404">
    <property type="component" value="Unassembled WGS sequence"/>
</dbReference>
<dbReference type="OrthoDB" id="9813391at2"/>
<gene>
    <name evidence="1" type="ORF">SAMN02745190_00599</name>
</gene>
<dbReference type="SUPFAM" id="SSF54506">
    <property type="entry name" value="Diaminopimelate epimerase-like"/>
    <property type="match status" value="1"/>
</dbReference>
<sequence>MQLHFVKASTCRNTTAFMEGDIPKTKYAAFGKLSMDADYLAAEQAGFLVKPENPDSVLRLEMAGSEFCGNATLALGALAVNRGKAEIGRQFFVECSGASKPLSCVVNKCSGGHYEVSSEMPKEAKVSPFSLDVNGRHFSGGLVELPGIAHFCIEEDILSQEIYDAVMDEIIKVCRSEAFGVIVYTRRGGAKYSIRPYVCVPSEASRVFEQACGTGSLALGLWMKGRNEAKKLEILQPSKGVLLVDVSDDVPRISADVYFPCEGSIWVDDSLAAGREE</sequence>
<dbReference type="STRING" id="1123243.SAMN02745190_00599"/>
<proteinExistence type="predicted"/>
<dbReference type="AlphaFoldDB" id="A0A1M4UC38"/>
<dbReference type="EMBL" id="FQUG01000003">
    <property type="protein sequence ID" value="SHE54167.1"/>
    <property type="molecule type" value="Genomic_DNA"/>
</dbReference>
<keyword evidence="2" id="KW-1185">Reference proteome</keyword>
<dbReference type="RefSeq" id="WP_072934727.1">
    <property type="nucleotide sequence ID" value="NZ_FQUG01000003.1"/>
</dbReference>
<accession>A0A1M4UC38</accession>